<dbReference type="Gene3D" id="3.80.10.10">
    <property type="entry name" value="Ribonuclease Inhibitor"/>
    <property type="match status" value="3"/>
</dbReference>
<dbReference type="GO" id="GO:0031146">
    <property type="term" value="P:SCF-dependent proteasomal ubiquitin-dependent protein catabolic process"/>
    <property type="evidence" value="ECO:0007669"/>
    <property type="project" value="TreeGrafter"/>
</dbReference>
<dbReference type="SUPFAM" id="SSF52047">
    <property type="entry name" value="RNI-like"/>
    <property type="match status" value="1"/>
</dbReference>
<name>A0A843VZ34_COLES</name>
<dbReference type="PANTHER" id="PTHR13318">
    <property type="entry name" value="PARTNER OF PAIRED, ISOFORM B-RELATED"/>
    <property type="match status" value="1"/>
</dbReference>
<dbReference type="EMBL" id="NMUH01002496">
    <property type="protein sequence ID" value="MQM00337.1"/>
    <property type="molecule type" value="Genomic_DNA"/>
</dbReference>
<dbReference type="FunFam" id="3.80.10.10:FF:000473">
    <property type="entry name" value="EIN3-binding F-box protein 1"/>
    <property type="match status" value="1"/>
</dbReference>
<organism evidence="2 3">
    <name type="scientific">Colocasia esculenta</name>
    <name type="common">Wild taro</name>
    <name type="synonym">Arum esculentum</name>
    <dbReference type="NCBI Taxonomy" id="4460"/>
    <lineage>
        <taxon>Eukaryota</taxon>
        <taxon>Viridiplantae</taxon>
        <taxon>Streptophyta</taxon>
        <taxon>Embryophyta</taxon>
        <taxon>Tracheophyta</taxon>
        <taxon>Spermatophyta</taxon>
        <taxon>Magnoliopsida</taxon>
        <taxon>Liliopsida</taxon>
        <taxon>Araceae</taxon>
        <taxon>Aroideae</taxon>
        <taxon>Colocasieae</taxon>
        <taxon>Colocasia</taxon>
    </lineage>
</organism>
<dbReference type="Proteomes" id="UP000652761">
    <property type="component" value="Unassembled WGS sequence"/>
</dbReference>
<proteinExistence type="predicted"/>
<dbReference type="InterPro" id="IPR036047">
    <property type="entry name" value="F-box-like_dom_sf"/>
</dbReference>
<feature type="non-terminal residue" evidence="2">
    <location>
        <position position="1"/>
    </location>
</feature>
<dbReference type="AlphaFoldDB" id="A0A843VZ34"/>
<comment type="caution">
    <text evidence="2">The sequence shown here is derived from an EMBL/GenBank/DDBJ whole genome shotgun (WGS) entry which is preliminary data.</text>
</comment>
<reference evidence="2" key="1">
    <citation type="submission" date="2017-07" db="EMBL/GenBank/DDBJ databases">
        <title>Taro Niue Genome Assembly and Annotation.</title>
        <authorList>
            <person name="Atibalentja N."/>
            <person name="Keating K."/>
            <person name="Fields C.J."/>
        </authorList>
    </citation>
    <scope>NUCLEOTIDE SEQUENCE</scope>
    <source>
        <strain evidence="2">Niue_2</strain>
        <tissue evidence="2">Leaf</tissue>
    </source>
</reference>
<dbReference type="PANTHER" id="PTHR13318:SF105">
    <property type="entry name" value="F-BOX_LRR-REPEAT PROTEIN 3"/>
    <property type="match status" value="1"/>
</dbReference>
<dbReference type="OrthoDB" id="550575at2759"/>
<dbReference type="SUPFAM" id="SSF81383">
    <property type="entry name" value="F-box domain"/>
    <property type="match status" value="1"/>
</dbReference>
<dbReference type="InterPro" id="IPR006553">
    <property type="entry name" value="Leu-rich_rpt_Cys-con_subtyp"/>
</dbReference>
<dbReference type="Pfam" id="PF25372">
    <property type="entry name" value="DUF7885"/>
    <property type="match status" value="1"/>
</dbReference>
<keyword evidence="3" id="KW-1185">Reference proteome</keyword>
<dbReference type="Pfam" id="PF13516">
    <property type="entry name" value="LRR_6"/>
    <property type="match status" value="2"/>
</dbReference>
<evidence type="ECO:0000259" key="1">
    <source>
        <dbReference type="Pfam" id="PF25372"/>
    </source>
</evidence>
<dbReference type="GO" id="GO:0019005">
    <property type="term" value="C:SCF ubiquitin ligase complex"/>
    <property type="evidence" value="ECO:0007669"/>
    <property type="project" value="TreeGrafter"/>
</dbReference>
<dbReference type="InterPro" id="IPR001611">
    <property type="entry name" value="Leu-rich_rpt"/>
</dbReference>
<feature type="domain" description="F-box/LRR-repeat protein 15-like leucin rich repeat" evidence="1">
    <location>
        <begin position="302"/>
        <end position="516"/>
    </location>
</feature>
<dbReference type="InterPro" id="IPR032675">
    <property type="entry name" value="LRR_dom_sf"/>
</dbReference>
<gene>
    <name evidence="2" type="ORF">Taro_033069</name>
</gene>
<accession>A0A843VZ34</accession>
<dbReference type="InterPro" id="IPR057207">
    <property type="entry name" value="FBXL15_LRR"/>
</dbReference>
<dbReference type="SMART" id="SM00367">
    <property type="entry name" value="LRR_CC"/>
    <property type="match status" value="13"/>
</dbReference>
<evidence type="ECO:0000313" key="3">
    <source>
        <dbReference type="Proteomes" id="UP000652761"/>
    </source>
</evidence>
<sequence>WRRRLSTRLRGGTCRCSPVARAACRHRSSCPSSSSRLPPFLRSAGGGRSAAGSMRALVDFGGGVDVRHGGRLLSDLVDSSLFLSLAPRVDVYCPFLKRTRVSAPFIPQGWKKWENQSIKVCSIDSLTDECLFEILKRLGGKNERSIAACVSKRWLMLLSSIPSSEVPPPAPKLSVSSKQQKKFLPDLNETADDEDDEQEEEIFLLVDDDNCPSRCLEGTEATDTRLVAMAVGTGSQGGVGELMVRGSRLVTDVGVGAVARNSPSLKVLSMWNTPDITDEALSQIANCCPLLEKLDLYKCPLISDKGITAIAMKCPGLSSLTIQSCQKIGDEGLQAIGHFCLNLKSISIVDSMLVGDCGVAGLVSSASSSLQKIKLQRLAITDMSLAVIGHYGKAITDLIFANLPNVGEKGFWVMGSARGLLKLKSFTIASCGVTDVGLEAVAKGCPMLKQLCLQRCHLSDAGMKKFAAAAAGSLEILQLEECNCITLCGIVGVLLSCKAKVRSLTLVRCMGIRDVSSFPASLPSCLALRLLSIRHCPGFGNSSLALIGKLCRRLQHLNLCELSGVTDAALIPLFQGCESGLLKVSLGGCVNVTDAAVSVLAKRHGATFQTLNLEGCRKVTDESLSAIADCCVMLKDLDVSRTAITDDGVTALTCAIGSNLKILSLSGCSNISARTLLHLSNVCHSLLGLNLQQCNLVSSHDIASFQKKMWQCDIVA</sequence>
<evidence type="ECO:0000313" key="2">
    <source>
        <dbReference type="EMBL" id="MQM00337.1"/>
    </source>
</evidence>
<protein>
    <recommendedName>
        <fullName evidence="1">F-box/LRR-repeat protein 15-like leucin rich repeat domain-containing protein</fullName>
    </recommendedName>
</protein>
<dbReference type="FunFam" id="3.80.10.10:FF:000595">
    <property type="entry name" value="EIN3-binding F-box protein 1"/>
    <property type="match status" value="1"/>
</dbReference>